<dbReference type="Proteomes" id="UP000054485">
    <property type="component" value="Unassembled WGS sequence"/>
</dbReference>
<reference evidence="1 2" key="1">
    <citation type="submission" date="2014-04" db="EMBL/GenBank/DDBJ databases">
        <authorList>
            <consortium name="DOE Joint Genome Institute"/>
            <person name="Kuo A."/>
            <person name="Ruytinx J."/>
            <person name="Rineau F."/>
            <person name="Colpaert J."/>
            <person name="Kohler A."/>
            <person name="Nagy L.G."/>
            <person name="Floudas D."/>
            <person name="Copeland A."/>
            <person name="Barry K.W."/>
            <person name="Cichocki N."/>
            <person name="Veneault-Fourrey C."/>
            <person name="LaButti K."/>
            <person name="Lindquist E.A."/>
            <person name="Lipzen A."/>
            <person name="Lundell T."/>
            <person name="Morin E."/>
            <person name="Murat C."/>
            <person name="Sun H."/>
            <person name="Tunlid A."/>
            <person name="Henrissat B."/>
            <person name="Grigoriev I.V."/>
            <person name="Hibbett D.S."/>
            <person name="Martin F."/>
            <person name="Nordberg H.P."/>
            <person name="Cantor M.N."/>
            <person name="Hua S.X."/>
        </authorList>
    </citation>
    <scope>NUCLEOTIDE SEQUENCE [LARGE SCALE GENOMIC DNA]</scope>
    <source>
        <strain evidence="1 2">UH-Slu-Lm8-n1</strain>
    </source>
</reference>
<name>A0A0D0AM67_9AGAM</name>
<gene>
    <name evidence="1" type="ORF">CY34DRAFT_743927</name>
</gene>
<dbReference type="EMBL" id="KN835225">
    <property type="protein sequence ID" value="KIK42936.1"/>
    <property type="molecule type" value="Genomic_DNA"/>
</dbReference>
<evidence type="ECO:0000313" key="1">
    <source>
        <dbReference type="EMBL" id="KIK42936.1"/>
    </source>
</evidence>
<organism evidence="1 2">
    <name type="scientific">Suillus luteus UH-Slu-Lm8-n1</name>
    <dbReference type="NCBI Taxonomy" id="930992"/>
    <lineage>
        <taxon>Eukaryota</taxon>
        <taxon>Fungi</taxon>
        <taxon>Dikarya</taxon>
        <taxon>Basidiomycota</taxon>
        <taxon>Agaricomycotina</taxon>
        <taxon>Agaricomycetes</taxon>
        <taxon>Agaricomycetidae</taxon>
        <taxon>Boletales</taxon>
        <taxon>Suillineae</taxon>
        <taxon>Suillaceae</taxon>
        <taxon>Suillus</taxon>
    </lineage>
</organism>
<accession>A0A0D0AM67</accession>
<dbReference type="HOGENOM" id="CLU_2086388_0_0_1"/>
<evidence type="ECO:0000313" key="2">
    <source>
        <dbReference type="Proteomes" id="UP000054485"/>
    </source>
</evidence>
<keyword evidence="2" id="KW-1185">Reference proteome</keyword>
<dbReference type="AlphaFoldDB" id="A0A0D0AM67"/>
<proteinExistence type="predicted"/>
<dbReference type="OrthoDB" id="10589252at2759"/>
<dbReference type="InParanoid" id="A0A0D0AM67"/>
<protein>
    <submittedName>
        <fullName evidence="1">Uncharacterized protein</fullName>
    </submittedName>
</protein>
<sequence>MRRDDGGDFACCIRERLSCTACIAVGTGFGSFRLVLIHCTWHATTLPTIQIIDILLPRWVPFTSDTEFLEQDRQGARGEGDTGFECVAFRLTDVARMRIGLGGSVNGEKLPSRSMRL</sequence>
<reference evidence="2" key="2">
    <citation type="submission" date="2015-01" db="EMBL/GenBank/DDBJ databases">
        <title>Evolutionary Origins and Diversification of the Mycorrhizal Mutualists.</title>
        <authorList>
            <consortium name="DOE Joint Genome Institute"/>
            <consortium name="Mycorrhizal Genomics Consortium"/>
            <person name="Kohler A."/>
            <person name="Kuo A."/>
            <person name="Nagy L.G."/>
            <person name="Floudas D."/>
            <person name="Copeland A."/>
            <person name="Barry K.W."/>
            <person name="Cichocki N."/>
            <person name="Veneault-Fourrey C."/>
            <person name="LaButti K."/>
            <person name="Lindquist E.A."/>
            <person name="Lipzen A."/>
            <person name="Lundell T."/>
            <person name="Morin E."/>
            <person name="Murat C."/>
            <person name="Riley R."/>
            <person name="Ohm R."/>
            <person name="Sun H."/>
            <person name="Tunlid A."/>
            <person name="Henrissat B."/>
            <person name="Grigoriev I.V."/>
            <person name="Hibbett D.S."/>
            <person name="Martin F."/>
        </authorList>
    </citation>
    <scope>NUCLEOTIDE SEQUENCE [LARGE SCALE GENOMIC DNA]</scope>
    <source>
        <strain evidence="2">UH-Slu-Lm8-n1</strain>
    </source>
</reference>